<name>A0ACB7CCR7_9ASCO</name>
<comment type="caution">
    <text evidence="1">The sequence shown here is derived from an EMBL/GenBank/DDBJ whole genome shotgun (WGS) entry which is preliminary data.</text>
</comment>
<proteinExistence type="predicted"/>
<sequence length="652" mass="74437">MIKMKKKGTPRTKDSHMGSFGEALRLGSTLPPAKFHQHVEKFSSETASSFALGDMVLLLDKEEDVGNTLEKSFERCSYNNTCRKNDFQEMDDIDKNVYTINKELSENSDSSQKRNQEFSIPKNLERQKYPRLQYYPNKVTSLAFSHKENPELCQTISNGSSLPGHCSPPSSASCCVSEEIVVCKDFSFSKKNLKKHLLSSSITKFHNSVEENNLLCVSEKKKNICMQETSNDKILDNELSDLDFYDNDEGIFPFDKNHSSPLMSFKELHEKNGKKSFNKDEEKIENEKECTIVIKEKNLQMFDHSQKIELSPYSDNEDLFWAEDFQDENPYIPLFKKQTYERYSSSDDIWSYYTSSLGSETNDTNTEKDINRIPNECFFDDFNTPNQRGDTTDEDQSFIIKNSHIKKESNASNNDTKEESSCFTKIPDHTLTHHNSKASTLAKKEDSESNQASTVALSMNSGIVIPNTVNKPPLLGTWTRDLKRPMGIIDGTCTNVINPITSSSTILSPTSTNLSPSSIPSLDDILDTSAFVQLSSSNSSSSSITKNYLSDFYRWDKIPIGTFRRHQQRFANTREELIKGEWYVLTNKSRRLRSNVPILGTTVCHKKRPRKRKYRNKLKNNIELFENEEETDREQCGLGLGPQLSPLFNGLF</sequence>
<dbReference type="EMBL" id="JABTEG010000006">
    <property type="protein sequence ID" value="KAG4304840.1"/>
    <property type="molecule type" value="Genomic_DNA"/>
</dbReference>
<reference evidence="1 2" key="1">
    <citation type="journal article" date="2021" name="Commun. Biol.">
        <title>Genomic insights into the host specific adaptation of the Pneumocystis genus.</title>
        <authorList>
            <person name="Cisse O.H."/>
            <person name="Ma L."/>
            <person name="Dekker J.P."/>
            <person name="Khil P.P."/>
            <person name="Youn J.-H."/>
            <person name="Brenchley J.M."/>
            <person name="Blair R."/>
            <person name="Pahar B."/>
            <person name="Chabe M."/>
            <person name="Van Rompay K.K.A."/>
            <person name="Keesler R."/>
            <person name="Sukura A."/>
            <person name="Hirsch V."/>
            <person name="Kutty G."/>
            <person name="Liu Y."/>
            <person name="Peng L."/>
            <person name="Chen J."/>
            <person name="Song J."/>
            <person name="Weissenbacher-Lang C."/>
            <person name="Xu J."/>
            <person name="Upham N.S."/>
            <person name="Stajich J.E."/>
            <person name="Cuomo C.A."/>
            <person name="Cushion M.T."/>
            <person name="Kovacs J.A."/>
        </authorList>
    </citation>
    <scope>NUCLEOTIDE SEQUENCE [LARGE SCALE GENOMIC DNA]</scope>
    <source>
        <strain evidence="1 2">RABM</strain>
    </source>
</reference>
<evidence type="ECO:0000313" key="1">
    <source>
        <dbReference type="EMBL" id="KAG4304840.1"/>
    </source>
</evidence>
<keyword evidence="2" id="KW-1185">Reference proteome</keyword>
<evidence type="ECO:0000313" key="2">
    <source>
        <dbReference type="Proteomes" id="UP000768646"/>
    </source>
</evidence>
<organism evidence="1 2">
    <name type="scientific">Pneumocystis oryctolagi</name>
    <dbReference type="NCBI Taxonomy" id="42067"/>
    <lineage>
        <taxon>Eukaryota</taxon>
        <taxon>Fungi</taxon>
        <taxon>Dikarya</taxon>
        <taxon>Ascomycota</taxon>
        <taxon>Taphrinomycotina</taxon>
        <taxon>Pneumocystomycetes</taxon>
        <taxon>Pneumocystaceae</taxon>
        <taxon>Pneumocystis</taxon>
    </lineage>
</organism>
<gene>
    <name evidence="1" type="ORF">PORY_001893</name>
</gene>
<accession>A0ACB7CCR7</accession>
<protein>
    <submittedName>
        <fullName evidence="1">Uncharacterized protein</fullName>
    </submittedName>
</protein>
<dbReference type="Proteomes" id="UP000768646">
    <property type="component" value="Unassembled WGS sequence"/>
</dbReference>